<reference evidence="2 3" key="1">
    <citation type="journal article" date="2009" name="Nature">
        <title>The Sorghum bicolor genome and the diversification of grasses.</title>
        <authorList>
            <person name="Paterson A.H."/>
            <person name="Bowers J.E."/>
            <person name="Bruggmann R."/>
            <person name="Dubchak I."/>
            <person name="Grimwood J."/>
            <person name="Gundlach H."/>
            <person name="Haberer G."/>
            <person name="Hellsten U."/>
            <person name="Mitros T."/>
            <person name="Poliakov A."/>
            <person name="Schmutz J."/>
            <person name="Spannagl M."/>
            <person name="Tang H."/>
            <person name="Wang X."/>
            <person name="Wicker T."/>
            <person name="Bharti A.K."/>
            <person name="Chapman J."/>
            <person name="Feltus F.A."/>
            <person name="Gowik U."/>
            <person name="Grigoriev I.V."/>
            <person name="Lyons E."/>
            <person name="Maher C.A."/>
            <person name="Martis M."/>
            <person name="Narechania A."/>
            <person name="Otillar R.P."/>
            <person name="Penning B.W."/>
            <person name="Salamov A.A."/>
            <person name="Wang Y."/>
            <person name="Zhang L."/>
            <person name="Carpita N.C."/>
            <person name="Freeling M."/>
            <person name="Gingle A.R."/>
            <person name="Hash C.T."/>
            <person name="Keller B."/>
            <person name="Klein P."/>
            <person name="Kresovich S."/>
            <person name="McCann M.C."/>
            <person name="Ming R."/>
            <person name="Peterson D.G."/>
            <person name="Mehboob-ur-Rahman"/>
            <person name="Ware D."/>
            <person name="Westhoff P."/>
            <person name="Mayer K.F."/>
            <person name="Messing J."/>
            <person name="Rokhsar D.S."/>
        </authorList>
    </citation>
    <scope>NUCLEOTIDE SEQUENCE [LARGE SCALE GENOMIC DNA]</scope>
    <source>
        <strain evidence="3">cv. BTx623</strain>
    </source>
</reference>
<gene>
    <name evidence="2" type="ORF">SORBI_3K008450</name>
</gene>
<keyword evidence="1" id="KW-1133">Transmembrane helix</keyword>
<proteinExistence type="predicted"/>
<dbReference type="Gramene" id="OQU75639">
    <property type="protein sequence ID" value="OQU75639"/>
    <property type="gene ID" value="SORBI_3K008450"/>
</dbReference>
<sequence>MSWHYGHERNDDRQYKMAKILHKVIATCLSLLCFRVTNHSVMCSMGNSWFWGCATEFSPLLINIFPLWPQKCCFQVSSTCYVQM</sequence>
<protein>
    <submittedName>
        <fullName evidence="2">Uncharacterized protein</fullName>
    </submittedName>
</protein>
<dbReference type="AlphaFoldDB" id="A0A1W0VQT1"/>
<dbReference type="Proteomes" id="UP000000768">
    <property type="component" value="Unassembled WGS sequence"/>
</dbReference>
<keyword evidence="1" id="KW-0812">Transmembrane</keyword>
<evidence type="ECO:0000313" key="3">
    <source>
        <dbReference type="Proteomes" id="UP000000768"/>
    </source>
</evidence>
<keyword evidence="3" id="KW-1185">Reference proteome</keyword>
<dbReference type="EMBL" id="KV917497">
    <property type="protein sequence ID" value="OQU75639.1"/>
    <property type="molecule type" value="Genomic_DNA"/>
</dbReference>
<name>A0A1W0VQT1_SORBI</name>
<evidence type="ECO:0000256" key="1">
    <source>
        <dbReference type="SAM" id="Phobius"/>
    </source>
</evidence>
<organism evidence="2 3">
    <name type="scientific">Sorghum bicolor</name>
    <name type="common">Sorghum</name>
    <name type="synonym">Sorghum vulgare</name>
    <dbReference type="NCBI Taxonomy" id="4558"/>
    <lineage>
        <taxon>Eukaryota</taxon>
        <taxon>Viridiplantae</taxon>
        <taxon>Streptophyta</taxon>
        <taxon>Embryophyta</taxon>
        <taxon>Tracheophyta</taxon>
        <taxon>Spermatophyta</taxon>
        <taxon>Magnoliopsida</taxon>
        <taxon>Liliopsida</taxon>
        <taxon>Poales</taxon>
        <taxon>Poaceae</taxon>
        <taxon>PACMAD clade</taxon>
        <taxon>Panicoideae</taxon>
        <taxon>Andropogonodae</taxon>
        <taxon>Andropogoneae</taxon>
        <taxon>Sorghinae</taxon>
        <taxon>Sorghum</taxon>
    </lineage>
</organism>
<reference evidence="3" key="2">
    <citation type="journal article" date="2018" name="Plant J.">
        <title>The Sorghum bicolor reference genome: improved assembly, gene annotations, a transcriptome atlas, and signatures of genome organization.</title>
        <authorList>
            <person name="McCormick R.F."/>
            <person name="Truong S.K."/>
            <person name="Sreedasyam A."/>
            <person name="Jenkins J."/>
            <person name="Shu S."/>
            <person name="Sims D."/>
            <person name="Kennedy M."/>
            <person name="Amirebrahimi M."/>
            <person name="Weers B.D."/>
            <person name="McKinley B."/>
            <person name="Mattison A."/>
            <person name="Morishige D.T."/>
            <person name="Grimwood J."/>
            <person name="Schmutz J."/>
            <person name="Mullet J.E."/>
        </authorList>
    </citation>
    <scope>NUCLEOTIDE SEQUENCE [LARGE SCALE GENOMIC DNA]</scope>
    <source>
        <strain evidence="3">cv. BTx623</strain>
    </source>
</reference>
<dbReference type="InParanoid" id="A0A1W0VQT1"/>
<accession>A0A1W0VQT1</accession>
<feature type="transmembrane region" description="Helical" evidence="1">
    <location>
        <begin position="20"/>
        <end position="37"/>
    </location>
</feature>
<keyword evidence="1" id="KW-0472">Membrane</keyword>
<evidence type="ECO:0000313" key="2">
    <source>
        <dbReference type="EMBL" id="OQU75639.1"/>
    </source>
</evidence>